<evidence type="ECO:0000256" key="2">
    <source>
        <dbReference type="SAM" id="SignalP"/>
    </source>
</evidence>
<name>A0ABV7G6H2_9PROT</name>
<feature type="signal peptide" evidence="2">
    <location>
        <begin position="1"/>
        <end position="30"/>
    </location>
</feature>
<dbReference type="PIRSF" id="PIRSF006470">
    <property type="entry name" value="DctB"/>
    <property type="match status" value="1"/>
</dbReference>
<dbReference type="NCBIfam" id="NF037995">
    <property type="entry name" value="TRAP_S1"/>
    <property type="match status" value="1"/>
</dbReference>
<dbReference type="InterPro" id="IPR038404">
    <property type="entry name" value="TRAP_DctP_sf"/>
</dbReference>
<keyword evidence="4" id="KW-1185">Reference proteome</keyword>
<organism evidence="3 4">
    <name type="scientific">Teichococcus globiformis</name>
    <dbReference type="NCBI Taxonomy" id="2307229"/>
    <lineage>
        <taxon>Bacteria</taxon>
        <taxon>Pseudomonadati</taxon>
        <taxon>Pseudomonadota</taxon>
        <taxon>Alphaproteobacteria</taxon>
        <taxon>Acetobacterales</taxon>
        <taxon>Roseomonadaceae</taxon>
        <taxon>Roseomonas</taxon>
    </lineage>
</organism>
<evidence type="ECO:0000313" key="4">
    <source>
        <dbReference type="Proteomes" id="UP001595593"/>
    </source>
</evidence>
<dbReference type="Gene3D" id="3.40.190.170">
    <property type="entry name" value="Bacterial extracellular solute-binding protein, family 7"/>
    <property type="match status" value="1"/>
</dbReference>
<dbReference type="SUPFAM" id="SSF53850">
    <property type="entry name" value="Periplasmic binding protein-like II"/>
    <property type="match status" value="1"/>
</dbReference>
<reference evidence="4" key="1">
    <citation type="journal article" date="2019" name="Int. J. Syst. Evol. Microbiol.">
        <title>The Global Catalogue of Microorganisms (GCM) 10K type strain sequencing project: providing services to taxonomists for standard genome sequencing and annotation.</title>
        <authorList>
            <consortium name="The Broad Institute Genomics Platform"/>
            <consortium name="The Broad Institute Genome Sequencing Center for Infectious Disease"/>
            <person name="Wu L."/>
            <person name="Ma J."/>
        </authorList>
    </citation>
    <scope>NUCLEOTIDE SEQUENCE [LARGE SCALE GENOMIC DNA]</scope>
    <source>
        <strain evidence="4">KCTC 52094</strain>
    </source>
</reference>
<feature type="chain" id="PRO_5047066882" evidence="2">
    <location>
        <begin position="31"/>
        <end position="330"/>
    </location>
</feature>
<dbReference type="NCBIfam" id="TIGR00787">
    <property type="entry name" value="dctP"/>
    <property type="match status" value="1"/>
</dbReference>
<dbReference type="InterPro" id="IPR018389">
    <property type="entry name" value="DctP_fam"/>
</dbReference>
<gene>
    <name evidence="3" type="ORF">ACFOD4_18860</name>
</gene>
<protein>
    <submittedName>
        <fullName evidence="3">TRAP transporter substrate-binding protein</fullName>
    </submittedName>
</protein>
<evidence type="ECO:0000256" key="1">
    <source>
        <dbReference type="ARBA" id="ARBA00022729"/>
    </source>
</evidence>
<sequence length="330" mass="36759">MFTPLRRRALLAGASFAMPALIGFKASAQAINLRSADIHPDGYPTVEGVKAMARLAKERSSGRINIQVFHSRQLGEEKDTLEQTRFGVIDMNRTNFAPLNNLVPETVVPGLPFLFRDEAHMHKVMDGQIGQEILAGAEKHGLIGLCCYDSGARSMYNKQRPINTPADMKGMKIRVQQSDLWLAMMRALGANATPLPTGEIYSALQTGVIEGAENNYPTYQSQRHFEVAKFYSVTEHSMSPEILVMSKRSYDRLPKDMQEILRESARDSVPEMRKAWAARSDSAKEQVIAAGTQINTVDKAPFESAMAPVYDQFVRDARLKGIVQRIRESA</sequence>
<proteinExistence type="predicted"/>
<dbReference type="EMBL" id="JBHRTN010000019">
    <property type="protein sequence ID" value="MFC3127134.1"/>
    <property type="molecule type" value="Genomic_DNA"/>
</dbReference>
<dbReference type="CDD" id="cd13671">
    <property type="entry name" value="PBP2_TRAP_SBP_like_3"/>
    <property type="match status" value="1"/>
</dbReference>
<dbReference type="RefSeq" id="WP_379598941.1">
    <property type="nucleotide sequence ID" value="NZ_JBHRTN010000019.1"/>
</dbReference>
<evidence type="ECO:0000313" key="3">
    <source>
        <dbReference type="EMBL" id="MFC3127134.1"/>
    </source>
</evidence>
<keyword evidence="1 2" id="KW-0732">Signal</keyword>
<dbReference type="InterPro" id="IPR004682">
    <property type="entry name" value="TRAP_DctP"/>
</dbReference>
<dbReference type="Pfam" id="PF03480">
    <property type="entry name" value="DctP"/>
    <property type="match status" value="1"/>
</dbReference>
<accession>A0ABV7G6H2</accession>
<dbReference type="PANTHER" id="PTHR33376">
    <property type="match status" value="1"/>
</dbReference>
<comment type="caution">
    <text evidence="3">The sequence shown here is derived from an EMBL/GenBank/DDBJ whole genome shotgun (WGS) entry which is preliminary data.</text>
</comment>
<dbReference type="PANTHER" id="PTHR33376:SF2">
    <property type="entry name" value="DICARBOXYLATE-BINDING PERIPLASMIC PROTEIN"/>
    <property type="match status" value="1"/>
</dbReference>
<dbReference type="Proteomes" id="UP001595593">
    <property type="component" value="Unassembled WGS sequence"/>
</dbReference>